<dbReference type="CDD" id="cd08500">
    <property type="entry name" value="PBP2_NikA_DppA_OppA_like_4"/>
    <property type="match status" value="1"/>
</dbReference>
<dbReference type="Proteomes" id="UP000190092">
    <property type="component" value="Unassembled WGS sequence"/>
</dbReference>
<evidence type="ECO:0000259" key="4">
    <source>
        <dbReference type="Pfam" id="PF00496"/>
    </source>
</evidence>
<sequence>MKRRVFTAALALGAIWRPALLRAAPALQETPSLADRVKSGALPPVDKRIPSQPSIVSHFAGADGPGKPGGEVNMLIANPRDTRLMTIYSNARLIVYDGDFKLHSDILDSYEVKDGRVFTLKLRAGHKWSDGQPFTTEDFRFFWEDMANNKELSPSGPSVELLVDGQPPKVEILDEVTIRYSWDKPNPYFIESQARAAPLWLFRPAHYLKKFHIKYTPAEEIAKLARGGQQQSKWTQIFQSVDTMYYNSNPELPTLNPWVLTTQPPAQRFVYERNPFYYRIDEKGNQLPYFDRVVFTVVATNLVPAKAGLGESDLQCRYLNLRDYTFLRKSSQTSHVNVLLWEQGSGSQLALYPNLNAKDETWSKLNRDVRFRRALSMAVDRDELNEVIYTGLAKPSANTIMPRSSLFKPEYATKWATHDLKAANKLLDEVGLDKRNDEGIRLLPDGRPAIIVVEHASEVSEDSDALSLIADQWKKIGIKLLSKPQSLNNFRMRAFSGDAIMTAYAGVVTAVPSLETSPKEFCPTMQGGLQWPRWGMFIESKGKQGEKCDMPEAAVLLDYLHSWETATDDATRHKAWDQILQNNMEQVYSIGTLNGVLQPIVVAPKIKNVPKEGYYAWDPGGYIGLYKPDTFWVA</sequence>
<feature type="domain" description="Solute-binding protein family 5" evidence="4">
    <location>
        <begin position="103"/>
        <end position="506"/>
    </location>
</feature>
<feature type="signal peptide" evidence="3">
    <location>
        <begin position="1"/>
        <end position="23"/>
    </location>
</feature>
<evidence type="ECO:0000313" key="6">
    <source>
        <dbReference type="Proteomes" id="UP000190092"/>
    </source>
</evidence>
<organism evidence="5 6">
    <name type="scientific">Enhydrobacter aerosaccus</name>
    <dbReference type="NCBI Taxonomy" id="225324"/>
    <lineage>
        <taxon>Bacteria</taxon>
        <taxon>Pseudomonadati</taxon>
        <taxon>Pseudomonadota</taxon>
        <taxon>Alphaproteobacteria</taxon>
        <taxon>Hyphomicrobiales</taxon>
        <taxon>Enhydrobacter</taxon>
    </lineage>
</organism>
<dbReference type="RefSeq" id="WP_085933949.1">
    <property type="nucleotide sequence ID" value="NZ_FUWJ01000002.1"/>
</dbReference>
<keyword evidence="6" id="KW-1185">Reference proteome</keyword>
<dbReference type="EMBL" id="FUWJ01000002">
    <property type="protein sequence ID" value="SJZ77352.1"/>
    <property type="molecule type" value="Genomic_DNA"/>
</dbReference>
<accession>A0A1T4NDL3</accession>
<dbReference type="SUPFAM" id="SSF53850">
    <property type="entry name" value="Periplasmic binding protein-like II"/>
    <property type="match status" value="1"/>
</dbReference>
<evidence type="ECO:0000256" key="3">
    <source>
        <dbReference type="SAM" id="SignalP"/>
    </source>
</evidence>
<evidence type="ECO:0000313" key="5">
    <source>
        <dbReference type="EMBL" id="SJZ77352.1"/>
    </source>
</evidence>
<evidence type="ECO:0000256" key="1">
    <source>
        <dbReference type="ARBA" id="ARBA00004418"/>
    </source>
</evidence>
<dbReference type="InterPro" id="IPR000914">
    <property type="entry name" value="SBP_5_dom"/>
</dbReference>
<dbReference type="PANTHER" id="PTHR30290:SF62">
    <property type="entry name" value="OLIGOPEPTIDE ABC TRANSPORTER, PERIPLASMIC OLIGOPEPTIDE-BINDING PROTEIN"/>
    <property type="match status" value="1"/>
</dbReference>
<comment type="subcellular location">
    <subcellularLocation>
        <location evidence="1">Periplasm</location>
    </subcellularLocation>
</comment>
<comment type="similarity">
    <text evidence="2">Belongs to the bacterial solute-binding protein 5 family.</text>
</comment>
<dbReference type="OrthoDB" id="9803988at2"/>
<dbReference type="Pfam" id="PF00496">
    <property type="entry name" value="SBP_bac_5"/>
    <property type="match status" value="1"/>
</dbReference>
<dbReference type="GO" id="GO:0015833">
    <property type="term" value="P:peptide transport"/>
    <property type="evidence" value="ECO:0007669"/>
    <property type="project" value="TreeGrafter"/>
</dbReference>
<evidence type="ECO:0000256" key="2">
    <source>
        <dbReference type="ARBA" id="ARBA00005695"/>
    </source>
</evidence>
<dbReference type="PANTHER" id="PTHR30290">
    <property type="entry name" value="PERIPLASMIC BINDING COMPONENT OF ABC TRANSPORTER"/>
    <property type="match status" value="1"/>
</dbReference>
<reference evidence="6" key="1">
    <citation type="submission" date="2017-02" db="EMBL/GenBank/DDBJ databases">
        <authorList>
            <person name="Varghese N."/>
            <person name="Submissions S."/>
        </authorList>
    </citation>
    <scope>NUCLEOTIDE SEQUENCE [LARGE SCALE GENOMIC DNA]</scope>
    <source>
        <strain evidence="6">ATCC 27094</strain>
    </source>
</reference>
<keyword evidence="3" id="KW-0732">Signal</keyword>
<dbReference type="GO" id="GO:1904680">
    <property type="term" value="F:peptide transmembrane transporter activity"/>
    <property type="evidence" value="ECO:0007669"/>
    <property type="project" value="TreeGrafter"/>
</dbReference>
<dbReference type="InterPro" id="IPR039424">
    <property type="entry name" value="SBP_5"/>
</dbReference>
<gene>
    <name evidence="5" type="ORF">SAMN02745126_02240</name>
</gene>
<name>A0A1T4NDL3_9HYPH</name>
<dbReference type="STRING" id="225324.SAMN02745126_02240"/>
<dbReference type="AlphaFoldDB" id="A0A1T4NDL3"/>
<feature type="chain" id="PRO_5012572065" evidence="3">
    <location>
        <begin position="24"/>
        <end position="634"/>
    </location>
</feature>
<dbReference type="Gene3D" id="3.10.105.10">
    <property type="entry name" value="Dipeptide-binding Protein, Domain 3"/>
    <property type="match status" value="1"/>
</dbReference>
<protein>
    <submittedName>
        <fullName evidence="5">Peptide/nickel transport system substrate-binding protein</fullName>
    </submittedName>
</protein>
<proteinExistence type="inferred from homology"/>
<dbReference type="Gene3D" id="3.40.190.10">
    <property type="entry name" value="Periplasmic binding protein-like II"/>
    <property type="match status" value="1"/>
</dbReference>